<keyword evidence="1" id="KW-1133">Transmembrane helix</keyword>
<evidence type="ECO:0000256" key="1">
    <source>
        <dbReference type="SAM" id="Phobius"/>
    </source>
</evidence>
<keyword evidence="3" id="KW-1185">Reference proteome</keyword>
<feature type="transmembrane region" description="Helical" evidence="1">
    <location>
        <begin position="74"/>
        <end position="94"/>
    </location>
</feature>
<organism evidence="2 3">
    <name type="scientific">Colwellia demingiae</name>
    <dbReference type="NCBI Taxonomy" id="89401"/>
    <lineage>
        <taxon>Bacteria</taxon>
        <taxon>Pseudomonadati</taxon>
        <taxon>Pseudomonadota</taxon>
        <taxon>Gammaproteobacteria</taxon>
        <taxon>Alteromonadales</taxon>
        <taxon>Colwelliaceae</taxon>
        <taxon>Colwellia</taxon>
    </lineage>
</organism>
<dbReference type="OrthoDB" id="1162181at2"/>
<keyword evidence="1" id="KW-0472">Membrane</keyword>
<evidence type="ECO:0000313" key="3">
    <source>
        <dbReference type="Proteomes" id="UP000321822"/>
    </source>
</evidence>
<evidence type="ECO:0000313" key="2">
    <source>
        <dbReference type="EMBL" id="TWX71135.1"/>
    </source>
</evidence>
<name>A0A5C6QPZ0_9GAMM</name>
<feature type="transmembrane region" description="Helical" evidence="1">
    <location>
        <begin position="40"/>
        <end position="62"/>
    </location>
</feature>
<feature type="transmembrane region" description="Helical" evidence="1">
    <location>
        <begin position="100"/>
        <end position="120"/>
    </location>
</feature>
<feature type="transmembrane region" description="Helical" evidence="1">
    <location>
        <begin position="7"/>
        <end position="28"/>
    </location>
</feature>
<accession>A0A5C6QPZ0</accession>
<sequence>MNSRTFLTLHGVINSVFAFVLFFIPHLVWPMYGVEINDQYAYFLSQHTSIFLGGIGAISLLLRDIEEGETAKKLFLALFITNILGVVITLYAGATGIFVGFGWSDPAFFIVLSVLSYFQFKKQ</sequence>
<proteinExistence type="predicted"/>
<reference evidence="2 3" key="1">
    <citation type="submission" date="2019-07" db="EMBL/GenBank/DDBJ databases">
        <title>Genomes of sea-ice associated Colwellia species.</title>
        <authorList>
            <person name="Bowman J.P."/>
        </authorList>
    </citation>
    <scope>NUCLEOTIDE SEQUENCE [LARGE SCALE GENOMIC DNA]</scope>
    <source>
        <strain evidence="2 3">ACAM 459</strain>
    </source>
</reference>
<comment type="caution">
    <text evidence="2">The sequence shown here is derived from an EMBL/GenBank/DDBJ whole genome shotgun (WGS) entry which is preliminary data.</text>
</comment>
<gene>
    <name evidence="2" type="ORF">ESZ36_04890</name>
</gene>
<protein>
    <submittedName>
        <fullName evidence="2">Uncharacterized protein</fullName>
    </submittedName>
</protein>
<keyword evidence="1" id="KW-0812">Transmembrane</keyword>
<dbReference type="AlphaFoldDB" id="A0A5C6QPZ0"/>
<dbReference type="EMBL" id="VOLT01000002">
    <property type="protein sequence ID" value="TWX71135.1"/>
    <property type="molecule type" value="Genomic_DNA"/>
</dbReference>
<dbReference type="Proteomes" id="UP000321822">
    <property type="component" value="Unassembled WGS sequence"/>
</dbReference>